<evidence type="ECO:0000313" key="2">
    <source>
        <dbReference type="Ensembl" id="ENSMODP00000043952.1"/>
    </source>
</evidence>
<proteinExistence type="predicted"/>
<gene>
    <name evidence="2" type="primary">CAPN10</name>
</gene>
<dbReference type="Ensembl" id="ENSMODT00000063611.1">
    <property type="protein sequence ID" value="ENSMODP00000043952.1"/>
    <property type="gene ID" value="ENSMODG00000002704.2"/>
</dbReference>
<dbReference type="Bgee" id="ENSMODG00000002704">
    <property type="expression patterns" value="Expressed in lung and 17 other cell types or tissues"/>
</dbReference>
<feature type="domain" description="Peptidase C2 calpain large subunit" evidence="1">
    <location>
        <begin position="71"/>
        <end position="107"/>
    </location>
</feature>
<keyword evidence="3" id="KW-1185">Reference proteome</keyword>
<dbReference type="Gene3D" id="2.60.120.380">
    <property type="match status" value="1"/>
</dbReference>
<dbReference type="SUPFAM" id="SSF54001">
    <property type="entry name" value="Cysteine proteinases"/>
    <property type="match status" value="1"/>
</dbReference>
<dbReference type="InterPro" id="IPR038765">
    <property type="entry name" value="Papain-like_cys_pep_sf"/>
</dbReference>
<evidence type="ECO:0000313" key="3">
    <source>
        <dbReference type="Proteomes" id="UP000002280"/>
    </source>
</evidence>
<name>A0A5F8G904_MONDO</name>
<sequence>MPAGGGEPPSRREYFKDATFPASDSSLFCTFATPLAQFREEITWLRPQMPVSGWPRGASSLLHLEPLLSCVPHRYAQEVSQMCRLSAGNYRIVPSTYLPDTEGDFTIIIATQIDRRPIRSQETLGQLLQEVSFTAVMKR</sequence>
<reference evidence="2" key="3">
    <citation type="submission" date="2025-09" db="UniProtKB">
        <authorList>
            <consortium name="Ensembl"/>
        </authorList>
    </citation>
    <scope>IDENTIFICATION</scope>
</reference>
<accession>A0A5F8G904</accession>
<organism evidence="2 3">
    <name type="scientific">Monodelphis domestica</name>
    <name type="common">Gray short-tailed opossum</name>
    <dbReference type="NCBI Taxonomy" id="13616"/>
    <lineage>
        <taxon>Eukaryota</taxon>
        <taxon>Metazoa</taxon>
        <taxon>Chordata</taxon>
        <taxon>Craniata</taxon>
        <taxon>Vertebrata</taxon>
        <taxon>Euteleostomi</taxon>
        <taxon>Mammalia</taxon>
        <taxon>Metatheria</taxon>
        <taxon>Didelphimorphia</taxon>
        <taxon>Didelphidae</taxon>
        <taxon>Monodelphis</taxon>
    </lineage>
</organism>
<dbReference type="Pfam" id="PF01067">
    <property type="entry name" value="Calpain_III"/>
    <property type="match status" value="1"/>
</dbReference>
<dbReference type="AlphaFoldDB" id="A0A5F8G904"/>
<reference evidence="2 3" key="1">
    <citation type="journal article" date="2007" name="Nature">
        <title>Genome of the marsupial Monodelphis domestica reveals innovation in non-coding sequences.</title>
        <authorList>
            <person name="Mikkelsen T.S."/>
            <person name="Wakefield M.J."/>
            <person name="Aken B."/>
            <person name="Amemiya C.T."/>
            <person name="Chang J.L."/>
            <person name="Duke S."/>
            <person name="Garber M."/>
            <person name="Gentles A.J."/>
            <person name="Goodstadt L."/>
            <person name="Heger A."/>
            <person name="Jurka J."/>
            <person name="Kamal M."/>
            <person name="Mauceli E."/>
            <person name="Searle S.M."/>
            <person name="Sharpe T."/>
            <person name="Baker M.L."/>
            <person name="Batzer M.A."/>
            <person name="Benos P.V."/>
            <person name="Belov K."/>
            <person name="Clamp M."/>
            <person name="Cook A."/>
            <person name="Cuff J."/>
            <person name="Das R."/>
            <person name="Davidow L."/>
            <person name="Deakin J.E."/>
            <person name="Fazzari M.J."/>
            <person name="Glass J.L."/>
            <person name="Grabherr M."/>
            <person name="Greally J.M."/>
            <person name="Gu W."/>
            <person name="Hore T.A."/>
            <person name="Huttley G.A."/>
            <person name="Kleber M."/>
            <person name="Jirtle R.L."/>
            <person name="Koina E."/>
            <person name="Lee J.T."/>
            <person name="Mahony S."/>
            <person name="Marra M.A."/>
            <person name="Miller R.D."/>
            <person name="Nicholls R.D."/>
            <person name="Oda M."/>
            <person name="Papenfuss A.T."/>
            <person name="Parra Z.E."/>
            <person name="Pollock D.D."/>
            <person name="Ray D.A."/>
            <person name="Schein J.E."/>
            <person name="Speed T.P."/>
            <person name="Thompson K."/>
            <person name="VandeBerg J.L."/>
            <person name="Wade C.M."/>
            <person name="Walker J.A."/>
            <person name="Waters P.D."/>
            <person name="Webber C."/>
            <person name="Weidman J.R."/>
            <person name="Xie X."/>
            <person name="Zody M.C."/>
            <person name="Baldwin J."/>
            <person name="Abdouelleil A."/>
            <person name="Abdulkadir J."/>
            <person name="Abebe A."/>
            <person name="Abera B."/>
            <person name="Abreu J."/>
            <person name="Acer S.C."/>
            <person name="Aftuck L."/>
            <person name="Alexander A."/>
            <person name="An P."/>
            <person name="Anderson E."/>
            <person name="Anderson S."/>
            <person name="Arachi H."/>
            <person name="Azer M."/>
            <person name="Bachantsang P."/>
            <person name="Barry A."/>
            <person name="Bayul T."/>
            <person name="Berlin A."/>
            <person name="Bessette D."/>
            <person name="Bloom T."/>
            <person name="Bloom T."/>
            <person name="Boguslavskiy L."/>
            <person name="Bonnet C."/>
            <person name="Boukhgalter B."/>
            <person name="Bourzgui I."/>
            <person name="Brown A."/>
            <person name="Cahill P."/>
            <person name="Channer S."/>
            <person name="Cheshatsang Y."/>
            <person name="Chuda L."/>
            <person name="Citroen M."/>
            <person name="Collymore A."/>
            <person name="Cooke P."/>
            <person name="Costello M."/>
            <person name="D'Aco K."/>
            <person name="Daza R."/>
            <person name="De Haan G."/>
            <person name="DeGray S."/>
            <person name="DeMaso C."/>
            <person name="Dhargay N."/>
            <person name="Dooley K."/>
            <person name="Dooley E."/>
            <person name="Doricent M."/>
            <person name="Dorje P."/>
            <person name="Dorjee K."/>
            <person name="Dupes A."/>
            <person name="Elong R."/>
            <person name="Falk J."/>
            <person name="Farina A."/>
            <person name="Faro S."/>
            <person name="Ferguson D."/>
            <person name="Fisher S."/>
            <person name="Foley C.D."/>
            <person name="Franke A."/>
            <person name="Friedrich D."/>
            <person name="Gadbois L."/>
            <person name="Gearin G."/>
            <person name="Gearin C.R."/>
            <person name="Giannoukos G."/>
            <person name="Goode T."/>
            <person name="Graham J."/>
            <person name="Grandbois E."/>
            <person name="Grewal S."/>
            <person name="Gyaltsen K."/>
            <person name="Hafez N."/>
            <person name="Hagos B."/>
            <person name="Hall J."/>
            <person name="Henson C."/>
            <person name="Hollinger A."/>
            <person name="Honan T."/>
            <person name="Huard M.D."/>
            <person name="Hughes L."/>
            <person name="Hurhula B."/>
            <person name="Husby M.E."/>
            <person name="Kamat A."/>
            <person name="Kanga B."/>
            <person name="Kashin S."/>
            <person name="Khazanovich D."/>
            <person name="Kisner P."/>
            <person name="Lance K."/>
            <person name="Lara M."/>
            <person name="Lee W."/>
            <person name="Lennon N."/>
            <person name="Letendre F."/>
            <person name="LeVine R."/>
            <person name="Lipovsky A."/>
            <person name="Liu X."/>
            <person name="Liu J."/>
            <person name="Liu S."/>
            <person name="Lokyitsang T."/>
            <person name="Lokyitsang Y."/>
            <person name="Lubonja R."/>
            <person name="Lui A."/>
            <person name="MacDonald P."/>
            <person name="Magnisalis V."/>
            <person name="Maru K."/>
            <person name="Matthews C."/>
            <person name="McCusker W."/>
            <person name="McDonough S."/>
            <person name="Mehta T."/>
            <person name="Meldrim J."/>
            <person name="Meneus L."/>
            <person name="Mihai O."/>
            <person name="Mihalev A."/>
            <person name="Mihova T."/>
            <person name="Mittelman R."/>
            <person name="Mlenga V."/>
            <person name="Montmayeur A."/>
            <person name="Mulrain L."/>
            <person name="Navidi A."/>
            <person name="Naylor J."/>
            <person name="Negash T."/>
            <person name="Nguyen T."/>
            <person name="Nguyen N."/>
            <person name="Nicol R."/>
            <person name="Norbu C."/>
            <person name="Norbu N."/>
            <person name="Novod N."/>
            <person name="O'Neill B."/>
            <person name="Osman S."/>
            <person name="Markiewicz E."/>
            <person name="Oyono O.L."/>
            <person name="Patti C."/>
            <person name="Phunkhang P."/>
            <person name="Pierre F."/>
            <person name="Priest M."/>
            <person name="Raghuraman S."/>
            <person name="Rege F."/>
            <person name="Reyes R."/>
            <person name="Rise C."/>
            <person name="Rogov P."/>
            <person name="Ross K."/>
            <person name="Ryan E."/>
            <person name="Settipalli S."/>
            <person name="Shea T."/>
            <person name="Sherpa N."/>
            <person name="Shi L."/>
            <person name="Shih D."/>
            <person name="Sparrow T."/>
            <person name="Spaulding J."/>
            <person name="Stalker J."/>
            <person name="Stange-Thomann N."/>
            <person name="Stavropoulos S."/>
            <person name="Stone C."/>
            <person name="Strader C."/>
            <person name="Tesfaye S."/>
            <person name="Thomson T."/>
            <person name="Thoulutsang Y."/>
            <person name="Thoulutsang D."/>
            <person name="Topham K."/>
            <person name="Topping I."/>
            <person name="Tsamla T."/>
            <person name="Vassiliev H."/>
            <person name="Vo A."/>
            <person name="Wangchuk T."/>
            <person name="Wangdi T."/>
            <person name="Weiand M."/>
            <person name="Wilkinson J."/>
            <person name="Wilson A."/>
            <person name="Yadav S."/>
            <person name="Young G."/>
            <person name="Yu Q."/>
            <person name="Zembek L."/>
            <person name="Zhong D."/>
            <person name="Zimmer A."/>
            <person name="Zwirko Z."/>
            <person name="Jaffe D.B."/>
            <person name="Alvarez P."/>
            <person name="Brockman W."/>
            <person name="Butler J."/>
            <person name="Chin C."/>
            <person name="Gnerre S."/>
            <person name="MacCallum I."/>
            <person name="Graves J.A."/>
            <person name="Ponting C.P."/>
            <person name="Breen M."/>
            <person name="Samollow P.B."/>
            <person name="Lander E.S."/>
            <person name="Lindblad-Toh K."/>
        </authorList>
    </citation>
    <scope>NUCLEOTIDE SEQUENCE [LARGE SCALE GENOMIC DNA]</scope>
</reference>
<dbReference type="SUPFAM" id="SSF49758">
    <property type="entry name" value="Calpain large subunit, middle domain (domain III)"/>
    <property type="match status" value="1"/>
</dbReference>
<protein>
    <submittedName>
        <fullName evidence="2">Calpain 10</fullName>
    </submittedName>
</protein>
<evidence type="ECO:0000259" key="1">
    <source>
        <dbReference type="Pfam" id="PF01067"/>
    </source>
</evidence>
<dbReference type="GeneTree" id="ENSGT00940000159706"/>
<dbReference type="Proteomes" id="UP000002280">
    <property type="component" value="Chromosome 2"/>
</dbReference>
<dbReference type="InterPro" id="IPR036213">
    <property type="entry name" value="Calpain_III_sf"/>
</dbReference>
<dbReference type="InterPro" id="IPR022682">
    <property type="entry name" value="Calpain_domain_III"/>
</dbReference>
<reference evidence="2" key="2">
    <citation type="submission" date="2025-08" db="UniProtKB">
        <authorList>
            <consortium name="Ensembl"/>
        </authorList>
    </citation>
    <scope>IDENTIFICATION</scope>
</reference>